<gene>
    <name evidence="3" type="ORF">PG999_012812</name>
</gene>
<evidence type="ECO:0000313" key="3">
    <source>
        <dbReference type="EMBL" id="KAK8096868.1"/>
    </source>
</evidence>
<keyword evidence="4" id="KW-1185">Reference proteome</keyword>
<keyword evidence="1" id="KW-0732">Signal</keyword>
<dbReference type="Pfam" id="PF14856">
    <property type="entry name" value="Hce2"/>
    <property type="match status" value="1"/>
</dbReference>
<evidence type="ECO:0000256" key="1">
    <source>
        <dbReference type="SAM" id="SignalP"/>
    </source>
</evidence>
<dbReference type="InterPro" id="IPR029226">
    <property type="entry name" value="Ecp2-like"/>
</dbReference>
<evidence type="ECO:0000313" key="4">
    <source>
        <dbReference type="Proteomes" id="UP001392437"/>
    </source>
</evidence>
<evidence type="ECO:0000259" key="2">
    <source>
        <dbReference type="Pfam" id="PF14856"/>
    </source>
</evidence>
<proteinExistence type="predicted"/>
<feature type="domain" description="Ecp2 effector protein-like" evidence="2">
    <location>
        <begin position="74"/>
        <end position="172"/>
    </location>
</feature>
<dbReference type="AlphaFoldDB" id="A0AAW0Q848"/>
<name>A0AAW0Q848_9PEZI</name>
<feature type="signal peptide" evidence="1">
    <location>
        <begin position="1"/>
        <end position="19"/>
    </location>
</feature>
<reference evidence="3 4" key="1">
    <citation type="submission" date="2023-01" db="EMBL/GenBank/DDBJ databases">
        <title>Analysis of 21 Apiospora genomes using comparative genomics revels a genus with tremendous synthesis potential of carbohydrate active enzymes and secondary metabolites.</title>
        <authorList>
            <person name="Sorensen T."/>
        </authorList>
    </citation>
    <scope>NUCLEOTIDE SEQUENCE [LARGE SCALE GENOMIC DNA]</scope>
    <source>
        <strain evidence="3 4">CBS 117206</strain>
    </source>
</reference>
<dbReference type="EMBL" id="JAQQWP010000010">
    <property type="protein sequence ID" value="KAK8096868.1"/>
    <property type="molecule type" value="Genomic_DNA"/>
</dbReference>
<protein>
    <recommendedName>
        <fullName evidence="2">Ecp2 effector protein-like domain-containing protein</fullName>
    </recommendedName>
</protein>
<organism evidence="3 4">
    <name type="scientific">Apiospora kogelbergensis</name>
    <dbReference type="NCBI Taxonomy" id="1337665"/>
    <lineage>
        <taxon>Eukaryota</taxon>
        <taxon>Fungi</taxon>
        <taxon>Dikarya</taxon>
        <taxon>Ascomycota</taxon>
        <taxon>Pezizomycotina</taxon>
        <taxon>Sordariomycetes</taxon>
        <taxon>Xylariomycetidae</taxon>
        <taxon>Amphisphaeriales</taxon>
        <taxon>Apiosporaceae</taxon>
        <taxon>Apiospora</taxon>
    </lineage>
</organism>
<dbReference type="Proteomes" id="UP001392437">
    <property type="component" value="Unassembled WGS sequence"/>
</dbReference>
<comment type="caution">
    <text evidence="3">The sequence shown here is derived from an EMBL/GenBank/DDBJ whole genome shotgun (WGS) entry which is preliminary data.</text>
</comment>
<feature type="chain" id="PRO_5043486049" description="Ecp2 effector protein-like domain-containing protein" evidence="1">
    <location>
        <begin position="20"/>
        <end position="193"/>
    </location>
</feature>
<accession>A0AAW0Q848</accession>
<sequence>MQIFTLIFALVFAIFQAQGATVPAKTLRDGSNHSAVPDVTVKFMTANGTVVDAMPGVKIPQETFIPTSTTQTLCVRSDYTGTMTSSFARIDDCKQLVNFLSTQHLGFWDTWDYDSIAFAIITAGTCAVYISGVQTDRRHVWIGNQDVADAITTAIDLYGQDGYVAAAGQFACNQPLGANAQLDWSVRMSLGGQ</sequence>